<keyword evidence="3" id="KW-1185">Reference proteome</keyword>
<reference evidence="2 3" key="1">
    <citation type="submission" date="2017-01" db="EMBL/GenBank/DDBJ databases">
        <authorList>
            <person name="Mah S.A."/>
            <person name="Swanson W.J."/>
            <person name="Moy G.W."/>
            <person name="Vacquier V.D."/>
        </authorList>
    </citation>
    <scope>NUCLEOTIDE SEQUENCE [LARGE SCALE GENOMIC DNA]</scope>
    <source>
        <strain evidence="2 3">DSM 7027</strain>
    </source>
</reference>
<evidence type="ECO:0000313" key="2">
    <source>
        <dbReference type="EMBL" id="SIP96206.1"/>
    </source>
</evidence>
<keyword evidence="1" id="KW-0732">Signal</keyword>
<name>A0A1N6NW27_9GAMM</name>
<dbReference type="EMBL" id="FTMN01000001">
    <property type="protein sequence ID" value="SIP96206.1"/>
    <property type="molecule type" value="Genomic_DNA"/>
</dbReference>
<protein>
    <submittedName>
        <fullName evidence="2">Uncharacterized protein</fullName>
    </submittedName>
</protein>
<evidence type="ECO:0000313" key="3">
    <source>
        <dbReference type="Proteomes" id="UP000186895"/>
    </source>
</evidence>
<gene>
    <name evidence="2" type="ORF">SAMN05421647_101596</name>
</gene>
<feature type="chain" id="PRO_5012116687" evidence="1">
    <location>
        <begin position="20"/>
        <end position="163"/>
    </location>
</feature>
<organism evidence="2 3">
    <name type="scientific">Marinobacterium stanieri</name>
    <dbReference type="NCBI Taxonomy" id="49186"/>
    <lineage>
        <taxon>Bacteria</taxon>
        <taxon>Pseudomonadati</taxon>
        <taxon>Pseudomonadota</taxon>
        <taxon>Gammaproteobacteria</taxon>
        <taxon>Oceanospirillales</taxon>
        <taxon>Oceanospirillaceae</taxon>
        <taxon>Marinobacterium</taxon>
    </lineage>
</organism>
<evidence type="ECO:0000256" key="1">
    <source>
        <dbReference type="SAM" id="SignalP"/>
    </source>
</evidence>
<dbReference type="RefSeq" id="WP_076460676.1">
    <property type="nucleotide sequence ID" value="NZ_FTMN01000001.1"/>
</dbReference>
<feature type="signal peptide" evidence="1">
    <location>
        <begin position="1"/>
        <end position="19"/>
    </location>
</feature>
<dbReference type="AlphaFoldDB" id="A0A1N6NW27"/>
<sequence>MIKRILAIISVIFSASVLAGELSEPEVYWVTVGEKAPEILTKNQSTSSPFLLVTVPVKVFPLKRELPDLNVFVFPESKMVSGLRGDRVFETIEECEASKTVIAKVLVSLFPLKYIGEMSKYQFKSKSGKTIAGVSCVKLGAFVDLSVEVTNPELEKEMMKNWR</sequence>
<dbReference type="Proteomes" id="UP000186895">
    <property type="component" value="Unassembled WGS sequence"/>
</dbReference>
<accession>A0A1N6NW27</accession>
<proteinExistence type="predicted"/>